<feature type="compositionally biased region" description="Basic and acidic residues" evidence="1">
    <location>
        <begin position="311"/>
        <end position="326"/>
    </location>
</feature>
<keyword evidence="3" id="KW-1185">Reference proteome</keyword>
<feature type="region of interest" description="Disordered" evidence="1">
    <location>
        <begin position="138"/>
        <end position="208"/>
    </location>
</feature>
<feature type="compositionally biased region" description="Low complexity" evidence="1">
    <location>
        <begin position="524"/>
        <end position="536"/>
    </location>
</feature>
<feature type="compositionally biased region" description="Low complexity" evidence="1">
    <location>
        <begin position="197"/>
        <end position="208"/>
    </location>
</feature>
<feature type="compositionally biased region" description="Basic residues" evidence="1">
    <location>
        <begin position="604"/>
        <end position="615"/>
    </location>
</feature>
<evidence type="ECO:0000256" key="1">
    <source>
        <dbReference type="SAM" id="MobiDB-lite"/>
    </source>
</evidence>
<feature type="compositionally biased region" description="Low complexity" evidence="1">
    <location>
        <begin position="445"/>
        <end position="462"/>
    </location>
</feature>
<gene>
    <name evidence="2" type="ORF">DIURU_005532</name>
</gene>
<dbReference type="OrthoDB" id="4084092at2759"/>
<dbReference type="Proteomes" id="UP000449547">
    <property type="component" value="Unassembled WGS sequence"/>
</dbReference>
<comment type="caution">
    <text evidence="2">The sequence shown here is derived from an EMBL/GenBank/DDBJ whole genome shotgun (WGS) entry which is preliminary data.</text>
</comment>
<feature type="compositionally biased region" description="Acidic residues" evidence="1">
    <location>
        <begin position="537"/>
        <end position="551"/>
    </location>
</feature>
<feature type="region of interest" description="Disordered" evidence="1">
    <location>
        <begin position="408"/>
        <end position="511"/>
    </location>
</feature>
<evidence type="ECO:0000313" key="2">
    <source>
        <dbReference type="EMBL" id="KAA8897019.1"/>
    </source>
</evidence>
<feature type="compositionally biased region" description="Polar residues" evidence="1">
    <location>
        <begin position="476"/>
        <end position="486"/>
    </location>
</feature>
<feature type="compositionally biased region" description="Polar residues" evidence="1">
    <location>
        <begin position="426"/>
        <end position="438"/>
    </location>
</feature>
<feature type="region of interest" description="Disordered" evidence="1">
    <location>
        <begin position="524"/>
        <end position="644"/>
    </location>
</feature>
<proteinExistence type="predicted"/>
<feature type="compositionally biased region" description="Basic and acidic residues" evidence="1">
    <location>
        <begin position="157"/>
        <end position="174"/>
    </location>
</feature>
<dbReference type="EMBL" id="SWFT01000161">
    <property type="protein sequence ID" value="KAA8897019.1"/>
    <property type="molecule type" value="Genomic_DNA"/>
</dbReference>
<feature type="compositionally biased region" description="Low complexity" evidence="1">
    <location>
        <begin position="558"/>
        <end position="576"/>
    </location>
</feature>
<dbReference type="GeneID" id="54784183"/>
<feature type="region of interest" description="Disordered" evidence="1">
    <location>
        <begin position="311"/>
        <end position="331"/>
    </location>
</feature>
<feature type="compositionally biased region" description="Basic and acidic residues" evidence="1">
    <location>
        <begin position="409"/>
        <end position="418"/>
    </location>
</feature>
<protein>
    <submittedName>
        <fullName evidence="2">Uncharacterized protein</fullName>
    </submittedName>
</protein>
<dbReference type="AlphaFoldDB" id="A0A642UK96"/>
<accession>A0A642UK96</accession>
<feature type="compositionally biased region" description="Polar residues" evidence="1">
    <location>
        <begin position="31"/>
        <end position="46"/>
    </location>
</feature>
<evidence type="ECO:0000313" key="3">
    <source>
        <dbReference type="Proteomes" id="UP000449547"/>
    </source>
</evidence>
<name>A0A642UK96_DIURU</name>
<dbReference type="RefSeq" id="XP_034009761.1">
    <property type="nucleotide sequence ID" value="XM_034158525.1"/>
</dbReference>
<organism evidence="2 3">
    <name type="scientific">Diutina rugosa</name>
    <name type="common">Yeast</name>
    <name type="synonym">Candida rugosa</name>
    <dbReference type="NCBI Taxonomy" id="5481"/>
    <lineage>
        <taxon>Eukaryota</taxon>
        <taxon>Fungi</taxon>
        <taxon>Dikarya</taxon>
        <taxon>Ascomycota</taxon>
        <taxon>Saccharomycotina</taxon>
        <taxon>Pichiomycetes</taxon>
        <taxon>Debaryomycetaceae</taxon>
        <taxon>Diutina</taxon>
    </lineage>
</organism>
<reference evidence="2 3" key="1">
    <citation type="submission" date="2019-07" db="EMBL/GenBank/DDBJ databases">
        <title>Genome assembly of two rare yeast pathogens: Diutina rugosa and Trichomonascus ciferrii.</title>
        <authorList>
            <person name="Mixao V."/>
            <person name="Saus E."/>
            <person name="Hansen A."/>
            <person name="Lass-Flor C."/>
            <person name="Gabaldon T."/>
        </authorList>
    </citation>
    <scope>NUCLEOTIDE SEQUENCE [LARGE SCALE GENOMIC DNA]</scope>
    <source>
        <strain evidence="2 3">CBS 613</strain>
    </source>
</reference>
<feature type="region of interest" description="Disordered" evidence="1">
    <location>
        <begin position="348"/>
        <end position="368"/>
    </location>
</feature>
<feature type="region of interest" description="Disordered" evidence="1">
    <location>
        <begin position="1"/>
        <end position="83"/>
    </location>
</feature>
<sequence length="830" mass="90026">MTSFNTANASPEPMIPASSSPQPHHHMSPSTGRPSSKHTGPSSPQILAQAPLSPQPRVFSRHRHQAAAAAQDPDALDEAVTPAELANQRWAATKKARRRQQSTTSNVFDPDYLEMGITPADLYHLNAEAQRHDRLDRGWGDRRRDRRGPHPLPTEYDQYHEYGDDRHRGFDSGDRVVSQPRGITSGVRVSSQGSHLDPTAPDYDAYGDDAAPSSKRTWSGYYINQKERYDAANDVKPYMYTHKTLREVFHNKQEPNSHYNPMEYVFDHKDPGKVKRAVDTVKHKLGKDNYKNYDYFEMRRAQIKQQDEAARLAAEEQRKQEERDFQDAMTRTPSPSAAAAALAMSVSGGGGNGGVDDEGAGAHEPGADPAAAVDAIYNTGHERKPNSFKNFVNKFKVAKWENTAWDQSGDDRHVKTTTDDIFDNPEPNQRSSTPQSSERPAHPQASSSSTLSHLATTSAAAAGELSRCSTPPGVSDQPSTSPTKASATVDPSEVSKARSAHAPSVIPRPDLESIATEYTCATTTANASPSSSLGDNSDADDPLDPLPEDGSCDLSGDPLTETTATPTPPVVVSTTPHRPSYKPQIMAKWPRGTSWGDDEPPAPKPRKPLFGKLKLKSNSNTKWGGGGGAAKAPSIRSAAPGSVRSVRTRGASTVITVDADGHSHVSRELVLNPHTNELEPPTSMSSMLHGEPPTAGPAVAGGGGGGGVYALVQTKLGPLLEKMPAVNNGIATARGAVGPVVTSVGPYVQQAHPTNFTNRLRSFELFQKAFRPLDDIAARYPILTLPIHILECFFFLWMMWEASKLLDILYRIVKIVLSPFHVLGQVVYKG</sequence>
<dbReference type="VEuPathDB" id="FungiDB:DIURU_005532"/>